<dbReference type="InterPro" id="IPR037522">
    <property type="entry name" value="HD_GYP_dom"/>
</dbReference>
<dbReference type="EMBL" id="MAYW01000050">
    <property type="protein sequence ID" value="ODS32731.1"/>
    <property type="molecule type" value="Genomic_DNA"/>
</dbReference>
<feature type="domain" description="HD-GYP" evidence="3">
    <location>
        <begin position="182"/>
        <end position="377"/>
    </location>
</feature>
<evidence type="ECO:0000313" key="4">
    <source>
        <dbReference type="EMBL" id="ODS32731.1"/>
    </source>
</evidence>
<organism evidence="4 5">
    <name type="scientific">Candidatus Scalindua rubra</name>
    <dbReference type="NCBI Taxonomy" id="1872076"/>
    <lineage>
        <taxon>Bacteria</taxon>
        <taxon>Pseudomonadati</taxon>
        <taxon>Planctomycetota</taxon>
        <taxon>Candidatus Brocadiia</taxon>
        <taxon>Candidatus Brocadiales</taxon>
        <taxon>Candidatus Scalinduaceae</taxon>
        <taxon>Candidatus Scalindua</taxon>
    </lineage>
</organism>
<gene>
    <name evidence="4" type="ORF">SCARUB_02113</name>
</gene>
<evidence type="ECO:0000313" key="5">
    <source>
        <dbReference type="Proteomes" id="UP000094056"/>
    </source>
</evidence>
<name>A0A1E3XAS3_9BACT</name>
<accession>A0A1E3XAS3</accession>
<dbReference type="SMART" id="SM00471">
    <property type="entry name" value="HDc"/>
    <property type="match status" value="1"/>
</dbReference>
<dbReference type="GO" id="GO:0000160">
    <property type="term" value="P:phosphorelay signal transduction system"/>
    <property type="evidence" value="ECO:0007669"/>
    <property type="project" value="InterPro"/>
</dbReference>
<evidence type="ECO:0000259" key="2">
    <source>
        <dbReference type="PROSITE" id="PS50110"/>
    </source>
</evidence>
<dbReference type="InterPro" id="IPR006675">
    <property type="entry name" value="HDIG_dom"/>
</dbReference>
<feature type="modified residue" description="4-aspartylphosphate" evidence="1">
    <location>
        <position position="88"/>
    </location>
</feature>
<dbReference type="InterPro" id="IPR003607">
    <property type="entry name" value="HD/PDEase_dom"/>
</dbReference>
<dbReference type="InterPro" id="IPR001789">
    <property type="entry name" value="Sig_transdc_resp-reg_receiver"/>
</dbReference>
<dbReference type="PROSITE" id="PS50110">
    <property type="entry name" value="RESPONSE_REGULATORY"/>
    <property type="match status" value="1"/>
</dbReference>
<dbReference type="InterPro" id="IPR052020">
    <property type="entry name" value="Cyclic_di-GMP/3'3'-cGAMP_PDE"/>
</dbReference>
<dbReference type="PANTHER" id="PTHR45228:SF1">
    <property type="entry name" value="CYCLIC DI-GMP PHOSPHODIESTERASE TM_0186"/>
    <property type="match status" value="1"/>
</dbReference>
<reference evidence="4 5" key="1">
    <citation type="submission" date="2016-07" db="EMBL/GenBank/DDBJ databases">
        <title>Draft genome of Scalindua rubra, obtained from a brine-seawater interface in the Red Sea, sheds light on salt adaptation in anammox bacteria.</title>
        <authorList>
            <person name="Speth D.R."/>
            <person name="Lagkouvardos I."/>
            <person name="Wang Y."/>
            <person name="Qian P.-Y."/>
            <person name="Dutilh B.E."/>
            <person name="Jetten M.S."/>
        </authorList>
    </citation>
    <scope>NUCLEOTIDE SEQUENCE [LARGE SCALE GENOMIC DNA]</scope>
    <source>
        <strain evidence="4">BSI-1</strain>
    </source>
</reference>
<dbReference type="NCBIfam" id="TIGR00277">
    <property type="entry name" value="HDIG"/>
    <property type="match status" value="1"/>
</dbReference>
<dbReference type="Pfam" id="PF00072">
    <property type="entry name" value="Response_reg"/>
    <property type="match status" value="1"/>
</dbReference>
<feature type="domain" description="Response regulatory" evidence="2">
    <location>
        <begin position="40"/>
        <end position="155"/>
    </location>
</feature>
<dbReference type="SUPFAM" id="SSF109604">
    <property type="entry name" value="HD-domain/PDEase-like"/>
    <property type="match status" value="1"/>
</dbReference>
<dbReference type="InterPro" id="IPR011006">
    <property type="entry name" value="CheY-like_superfamily"/>
</dbReference>
<dbReference type="Gene3D" id="3.40.50.2300">
    <property type="match status" value="1"/>
</dbReference>
<sequence length="396" mass="44487">MHIKKERCRISETLFLKTVNNLNNSKSDMDVNSYEQDKPKVMVIDDEDSVLKTTELILEDEGYQVELCTTGKEAINKLNNDINAVVLDINMPDLSGLQVFEKIKAKNPYVPIIFHTGSVTHKDDRRDIRRQFRPHAYIVKGSDPEQLLDTVVSAVESYGNILRNVKLSEELYKELKQSSNKLKTNIEGTIHAMALTVEMRDPYTAGHQRQVANLASAIAREMGIPTEQVDGIHMAGIIHDIGKLHIPSEILCKSGQLTQPEFGMIKTHPQAGYDILKTIEFQWPIAEFVLQHHERMDGSGYPSGLSGDNILIEARILSVADVVDAIVPHRPYRPALGIDKALEEISKHREVLYDSNVVDACLNIITEKKSSNLNQFVYKSKIQLPPHPPLSPRGEG</sequence>
<dbReference type="CDD" id="cd00077">
    <property type="entry name" value="HDc"/>
    <property type="match status" value="1"/>
</dbReference>
<keyword evidence="1" id="KW-0597">Phosphoprotein</keyword>
<dbReference type="PANTHER" id="PTHR45228">
    <property type="entry name" value="CYCLIC DI-GMP PHOSPHODIESTERASE TM_0186-RELATED"/>
    <property type="match status" value="1"/>
</dbReference>
<dbReference type="SMART" id="SM00448">
    <property type="entry name" value="REC"/>
    <property type="match status" value="1"/>
</dbReference>
<evidence type="ECO:0000256" key="1">
    <source>
        <dbReference type="PROSITE-ProRule" id="PRU00169"/>
    </source>
</evidence>
<comment type="caution">
    <text evidence="4">The sequence shown here is derived from an EMBL/GenBank/DDBJ whole genome shotgun (WGS) entry which is preliminary data.</text>
</comment>
<dbReference type="Proteomes" id="UP000094056">
    <property type="component" value="Unassembled WGS sequence"/>
</dbReference>
<dbReference type="SUPFAM" id="SSF52172">
    <property type="entry name" value="CheY-like"/>
    <property type="match status" value="1"/>
</dbReference>
<dbReference type="AlphaFoldDB" id="A0A1E3XAS3"/>
<dbReference type="PROSITE" id="PS51832">
    <property type="entry name" value="HD_GYP"/>
    <property type="match status" value="1"/>
</dbReference>
<protein>
    <submittedName>
        <fullName evidence="4">Two-component response regulator</fullName>
    </submittedName>
</protein>
<dbReference type="Gene3D" id="1.10.3210.10">
    <property type="entry name" value="Hypothetical protein af1432"/>
    <property type="match status" value="1"/>
</dbReference>
<dbReference type="Pfam" id="PF13487">
    <property type="entry name" value="HD_5"/>
    <property type="match status" value="1"/>
</dbReference>
<proteinExistence type="predicted"/>
<evidence type="ECO:0000259" key="3">
    <source>
        <dbReference type="PROSITE" id="PS51832"/>
    </source>
</evidence>